<dbReference type="OrthoDB" id="9760788at2"/>
<keyword evidence="1 3" id="KW-0812">Transmembrane</keyword>
<protein>
    <submittedName>
        <fullName evidence="3">PepSY-associated transmembrane protein</fullName>
    </submittedName>
</protein>
<dbReference type="InterPro" id="IPR005625">
    <property type="entry name" value="PepSY-ass_TM"/>
</dbReference>
<reference evidence="3 4" key="1">
    <citation type="submission" date="2018-03" db="EMBL/GenBank/DDBJ databases">
        <title>Genomic Encyclopedia of Archaeal and Bacterial Type Strains, Phase II (KMG-II): from individual species to whole genera.</title>
        <authorList>
            <person name="Goeker M."/>
        </authorList>
    </citation>
    <scope>NUCLEOTIDE SEQUENCE [LARGE SCALE GENOMIC DNA]</scope>
    <source>
        <strain evidence="3 4">DSM 100214</strain>
    </source>
</reference>
<feature type="domain" description="PepSY" evidence="2">
    <location>
        <begin position="391"/>
        <end position="421"/>
    </location>
</feature>
<organism evidence="3 4">
    <name type="scientific">Dysgonomonas alginatilytica</name>
    <dbReference type="NCBI Taxonomy" id="1605892"/>
    <lineage>
        <taxon>Bacteria</taxon>
        <taxon>Pseudomonadati</taxon>
        <taxon>Bacteroidota</taxon>
        <taxon>Bacteroidia</taxon>
        <taxon>Bacteroidales</taxon>
        <taxon>Dysgonomonadaceae</taxon>
        <taxon>Dysgonomonas</taxon>
    </lineage>
</organism>
<keyword evidence="4" id="KW-1185">Reference proteome</keyword>
<dbReference type="Proteomes" id="UP000247973">
    <property type="component" value="Unassembled WGS sequence"/>
</dbReference>
<evidence type="ECO:0000313" key="4">
    <source>
        <dbReference type="Proteomes" id="UP000247973"/>
    </source>
</evidence>
<feature type="transmembrane region" description="Helical" evidence="1">
    <location>
        <begin position="449"/>
        <end position="477"/>
    </location>
</feature>
<dbReference type="PANTHER" id="PTHR34219:SF6">
    <property type="entry name" value="BLR3280 PROTEIN"/>
    <property type="match status" value="1"/>
</dbReference>
<feature type="transmembrane region" description="Helical" evidence="1">
    <location>
        <begin position="252"/>
        <end position="277"/>
    </location>
</feature>
<keyword evidence="1" id="KW-0472">Membrane</keyword>
<dbReference type="AlphaFoldDB" id="A0A2V3PQM1"/>
<dbReference type="RefSeq" id="WP_110310132.1">
    <property type="nucleotide sequence ID" value="NZ_QICL01000006.1"/>
</dbReference>
<evidence type="ECO:0000313" key="3">
    <source>
        <dbReference type="EMBL" id="PXV65945.1"/>
    </source>
</evidence>
<dbReference type="Pfam" id="PF03929">
    <property type="entry name" value="PepSY_TM"/>
    <property type="match status" value="1"/>
</dbReference>
<gene>
    <name evidence="3" type="ORF">CLV62_106120</name>
</gene>
<comment type="caution">
    <text evidence="3">The sequence shown here is derived from an EMBL/GenBank/DDBJ whole genome shotgun (WGS) entry which is preliminary data.</text>
</comment>
<keyword evidence="1" id="KW-1133">Transmembrane helix</keyword>
<sequence length="492" mass="57627">MLKRILYSIHRVLGTFLSILFLVWFLSGFVMIYHNFPRVTPQDRNRAIGVLSADMPEIEEVLNRIYPDTLIQRISLKITSYGQSVFEVSTKDSSYNLVADSSEFIRKVNYAQIENYARKWSIADIVKVDTLSEVDQWIPFNRLAKDMPIYKFHFGDTKKHQLYISSRTGEALQFTDKDSRFWSWLGAIPHWVYFTSLRQDGELWNTTVIWLSALGSVMCLIGFGLGIYMLVKQYRKKKKLGTPYRKFSYKWHHVLGFVFGIFVFTFVFSGMMSLASIPDWVIKESKPSGKRGMFSISSMLKPKEYQLDYRAILLYYPNQVKAIEWTGFDKIPIYKVVTTDTAYVLDASANNITPLFLTEQLVNDKYTSQHKEPITLLVMTEYDNYYVDRKNKLPLPVYKVDVSNADKTTYYVNPQTGDVRSFTTKGRMQKWMYQGLHSFNFKFLAEHPILWNIVMWVTMIGGTLVSLSGVLLSYKYLRRKYRRLMRKNCKKE</sequence>
<proteinExistence type="predicted"/>
<evidence type="ECO:0000259" key="2">
    <source>
        <dbReference type="Pfam" id="PF03413"/>
    </source>
</evidence>
<feature type="transmembrane region" description="Helical" evidence="1">
    <location>
        <begin position="12"/>
        <end position="33"/>
    </location>
</feature>
<dbReference type="InterPro" id="IPR025711">
    <property type="entry name" value="PepSY"/>
</dbReference>
<dbReference type="PANTHER" id="PTHR34219">
    <property type="entry name" value="IRON-REGULATED INNER MEMBRANE PROTEIN-RELATED"/>
    <property type="match status" value="1"/>
</dbReference>
<feature type="transmembrane region" description="Helical" evidence="1">
    <location>
        <begin position="208"/>
        <end position="231"/>
    </location>
</feature>
<name>A0A2V3PQM1_9BACT</name>
<dbReference type="Pfam" id="PF03413">
    <property type="entry name" value="PepSY"/>
    <property type="match status" value="1"/>
</dbReference>
<evidence type="ECO:0000256" key="1">
    <source>
        <dbReference type="SAM" id="Phobius"/>
    </source>
</evidence>
<dbReference type="EMBL" id="QICL01000006">
    <property type="protein sequence ID" value="PXV65945.1"/>
    <property type="molecule type" value="Genomic_DNA"/>
</dbReference>
<accession>A0A2V3PQM1</accession>